<dbReference type="InterPro" id="IPR036866">
    <property type="entry name" value="RibonucZ/Hydroxyglut_hydro"/>
</dbReference>
<feature type="non-terminal residue" evidence="3">
    <location>
        <position position="162"/>
    </location>
</feature>
<protein>
    <submittedName>
        <fullName evidence="3">MBL fold metallo-hydrolase</fullName>
    </submittedName>
</protein>
<feature type="non-terminal residue" evidence="3">
    <location>
        <position position="1"/>
    </location>
</feature>
<proteinExistence type="predicted"/>
<feature type="domain" description="Beta-Casp" evidence="2">
    <location>
        <begin position="15"/>
        <end position="136"/>
    </location>
</feature>
<dbReference type="SMART" id="SM01027">
    <property type="entry name" value="Beta-Casp"/>
    <property type="match status" value="1"/>
</dbReference>
<keyword evidence="1 3" id="KW-0378">Hydrolase</keyword>
<dbReference type="Gene3D" id="3.40.50.10890">
    <property type="match status" value="1"/>
</dbReference>
<dbReference type="PANTHER" id="PTHR11203">
    <property type="entry name" value="CLEAVAGE AND POLYADENYLATION SPECIFICITY FACTOR FAMILY MEMBER"/>
    <property type="match status" value="1"/>
</dbReference>
<dbReference type="Pfam" id="PF10996">
    <property type="entry name" value="Beta-Casp"/>
    <property type="match status" value="1"/>
</dbReference>
<evidence type="ECO:0000313" key="3">
    <source>
        <dbReference type="EMBL" id="NEK55508.1"/>
    </source>
</evidence>
<organism evidence="3 4">
    <name type="scientific">Rhizobium leguminosarum</name>
    <dbReference type="NCBI Taxonomy" id="384"/>
    <lineage>
        <taxon>Bacteria</taxon>
        <taxon>Pseudomonadati</taxon>
        <taxon>Pseudomonadota</taxon>
        <taxon>Alphaproteobacteria</taxon>
        <taxon>Hyphomicrobiales</taxon>
        <taxon>Rhizobiaceae</taxon>
        <taxon>Rhizobium/Agrobacterium group</taxon>
        <taxon>Rhizobium</taxon>
    </lineage>
</organism>
<dbReference type="AlphaFoldDB" id="A0A6P0DR08"/>
<reference evidence="3 4" key="1">
    <citation type="submission" date="2020-01" db="EMBL/GenBank/DDBJ databases">
        <title>Rhizobium genotypes associated with high levels of biological nitrogen fixation by grain legumes in a temperate-maritime cropping system.</title>
        <authorList>
            <person name="Maluk M."/>
            <person name="Francesc Ferrando Molina F."/>
            <person name="Lopez Del Egido L."/>
            <person name="Lafos M."/>
            <person name="Langarica-Fuentes A."/>
            <person name="Gebre Yohannes G."/>
            <person name="Young M.W."/>
            <person name="Martin P."/>
            <person name="Gantlett R."/>
            <person name="Kenicer G."/>
            <person name="Hawes C."/>
            <person name="Begg G.S."/>
            <person name="Quilliam R.S."/>
            <person name="Squire G.R."/>
            <person name="Poole P.S."/>
            <person name="Young P.W."/>
            <person name="Iannetta P.M."/>
            <person name="James E.K."/>
        </authorList>
    </citation>
    <scope>NUCLEOTIDE SEQUENCE [LARGE SCALE GENOMIC DNA]</scope>
    <source>
        <strain evidence="3 4">JHI944</strain>
    </source>
</reference>
<evidence type="ECO:0000259" key="2">
    <source>
        <dbReference type="SMART" id="SM01027"/>
    </source>
</evidence>
<name>A0A6P0DR08_RHILE</name>
<gene>
    <name evidence="3" type="ORF">GUK36_40470</name>
</gene>
<evidence type="ECO:0000313" key="4">
    <source>
        <dbReference type="Proteomes" id="UP000471409"/>
    </source>
</evidence>
<evidence type="ECO:0000256" key="1">
    <source>
        <dbReference type="ARBA" id="ARBA00022801"/>
    </source>
</evidence>
<dbReference type="GO" id="GO:0016787">
    <property type="term" value="F:hydrolase activity"/>
    <property type="evidence" value="ECO:0007669"/>
    <property type="project" value="UniProtKB-KW"/>
</dbReference>
<dbReference type="PANTHER" id="PTHR11203:SF37">
    <property type="entry name" value="INTEGRATOR COMPLEX SUBUNIT 11"/>
    <property type="match status" value="1"/>
</dbReference>
<accession>A0A6P0DR08</accession>
<sequence>AGGVLLIPSFAVERTQEVLTDLVALMDEGEVPRCPIMIDSPLASRATEAFKKHAADLGHGGKAFLRALNAPNVRFTETAEQSKALDLVRGFHIIIAASGMCEAGRIRHRLKNWLWRPECTVLFVGFQAAGTLGRILQEGATDVRIQGEEIHVCARMATLDAY</sequence>
<dbReference type="SUPFAM" id="SSF56281">
    <property type="entry name" value="Metallo-hydrolase/oxidoreductase"/>
    <property type="match status" value="1"/>
</dbReference>
<dbReference type="GO" id="GO:0004521">
    <property type="term" value="F:RNA endonuclease activity"/>
    <property type="evidence" value="ECO:0007669"/>
    <property type="project" value="TreeGrafter"/>
</dbReference>
<dbReference type="Proteomes" id="UP000471409">
    <property type="component" value="Unassembled WGS sequence"/>
</dbReference>
<dbReference type="InterPro" id="IPR050698">
    <property type="entry name" value="MBL"/>
</dbReference>
<dbReference type="EMBL" id="WXXP01000605">
    <property type="protein sequence ID" value="NEK55508.1"/>
    <property type="molecule type" value="Genomic_DNA"/>
</dbReference>
<dbReference type="InterPro" id="IPR022712">
    <property type="entry name" value="Beta_Casp"/>
</dbReference>
<comment type="caution">
    <text evidence="3">The sequence shown here is derived from an EMBL/GenBank/DDBJ whole genome shotgun (WGS) entry which is preliminary data.</text>
</comment>